<evidence type="ECO:0000256" key="6">
    <source>
        <dbReference type="ARBA" id="ARBA00043266"/>
    </source>
</evidence>
<evidence type="ECO:0000256" key="2">
    <source>
        <dbReference type="ARBA" id="ARBA00022859"/>
    </source>
</evidence>
<dbReference type="InterPro" id="IPR013783">
    <property type="entry name" value="Ig-like_fold"/>
</dbReference>
<evidence type="ECO:0000256" key="3">
    <source>
        <dbReference type="ARBA" id="ARBA00023130"/>
    </source>
</evidence>
<dbReference type="InterPro" id="IPR007110">
    <property type="entry name" value="Ig-like_dom"/>
</dbReference>
<evidence type="ECO:0000313" key="8">
    <source>
        <dbReference type="Ensembl" id="ENSCMIP00000000231.1"/>
    </source>
</evidence>
<dbReference type="GeneTree" id="ENSGT00970000196780"/>
<dbReference type="CDD" id="cd00099">
    <property type="entry name" value="IgV"/>
    <property type="match status" value="1"/>
</dbReference>
<keyword evidence="3" id="KW-1064">Adaptive immunity</keyword>
<keyword evidence="6" id="KW-1279">T cell receptor</keyword>
<reference evidence="9" key="2">
    <citation type="journal article" date="2007" name="PLoS Biol.">
        <title>Survey sequencing and comparative analysis of the elephant shark (Callorhinchus milii) genome.</title>
        <authorList>
            <person name="Venkatesh B."/>
            <person name="Kirkness E.F."/>
            <person name="Loh Y.H."/>
            <person name="Halpern A.L."/>
            <person name="Lee A.P."/>
            <person name="Johnson J."/>
            <person name="Dandona N."/>
            <person name="Viswanathan L.D."/>
            <person name="Tay A."/>
            <person name="Venter J.C."/>
            <person name="Strausberg R.L."/>
            <person name="Brenner S."/>
        </authorList>
    </citation>
    <scope>NUCLEOTIDE SEQUENCE [LARGE SCALE GENOMIC DNA]</scope>
</reference>
<proteinExistence type="predicted"/>
<accession>A0A4W3GAK7</accession>
<dbReference type="GO" id="GO:0042605">
    <property type="term" value="F:peptide antigen binding"/>
    <property type="evidence" value="ECO:0007669"/>
    <property type="project" value="TreeGrafter"/>
</dbReference>
<name>A0A4W3GAK7_CALMI</name>
<dbReference type="Ensembl" id="ENSCMIT00000000263.1">
    <property type="protein sequence ID" value="ENSCMIP00000000231.1"/>
    <property type="gene ID" value="ENSCMIG00000000176.1"/>
</dbReference>
<keyword evidence="9" id="KW-1185">Reference proteome</keyword>
<evidence type="ECO:0000256" key="1">
    <source>
        <dbReference type="ARBA" id="ARBA00022729"/>
    </source>
</evidence>
<keyword evidence="4" id="KW-0675">Receptor</keyword>
<dbReference type="GO" id="GO:0002250">
    <property type="term" value="P:adaptive immune response"/>
    <property type="evidence" value="ECO:0007669"/>
    <property type="project" value="UniProtKB-KW"/>
</dbReference>
<dbReference type="PANTHER" id="PTHR19343">
    <property type="entry name" value="T CELL RECEPTOR ALPHA VARIABLE 1-2"/>
    <property type="match status" value="1"/>
</dbReference>
<dbReference type="PANTHER" id="PTHR19343:SF13">
    <property type="entry name" value="T CELL RECEPTOR ALPHA VARIABLE 21"/>
    <property type="match status" value="1"/>
</dbReference>
<dbReference type="SUPFAM" id="SSF48726">
    <property type="entry name" value="Immunoglobulin"/>
    <property type="match status" value="1"/>
</dbReference>
<dbReference type="InParanoid" id="A0A4W3GAK7"/>
<dbReference type="InterPro" id="IPR036179">
    <property type="entry name" value="Ig-like_dom_sf"/>
</dbReference>
<organism evidence="8 9">
    <name type="scientific">Callorhinchus milii</name>
    <name type="common">Ghost shark</name>
    <dbReference type="NCBI Taxonomy" id="7868"/>
    <lineage>
        <taxon>Eukaryota</taxon>
        <taxon>Metazoa</taxon>
        <taxon>Chordata</taxon>
        <taxon>Craniata</taxon>
        <taxon>Vertebrata</taxon>
        <taxon>Chondrichthyes</taxon>
        <taxon>Holocephali</taxon>
        <taxon>Chimaeriformes</taxon>
        <taxon>Callorhinchidae</taxon>
        <taxon>Callorhinchus</taxon>
    </lineage>
</organism>
<feature type="domain" description="Ig-like" evidence="7">
    <location>
        <begin position="27"/>
        <end position="137"/>
    </location>
</feature>
<dbReference type="Gene3D" id="2.60.40.10">
    <property type="entry name" value="Immunoglobulins"/>
    <property type="match status" value="1"/>
</dbReference>
<dbReference type="SMART" id="SM00409">
    <property type="entry name" value="IG"/>
    <property type="match status" value="1"/>
</dbReference>
<dbReference type="GO" id="GO:0042101">
    <property type="term" value="C:T cell receptor complex"/>
    <property type="evidence" value="ECO:0007669"/>
    <property type="project" value="UniProtKB-KW"/>
</dbReference>
<dbReference type="SMART" id="SM00406">
    <property type="entry name" value="IGv"/>
    <property type="match status" value="1"/>
</dbReference>
<keyword evidence="2" id="KW-0391">Immunity</keyword>
<dbReference type="PROSITE" id="PS50835">
    <property type="entry name" value="IG_LIKE"/>
    <property type="match status" value="1"/>
</dbReference>
<reference evidence="9" key="1">
    <citation type="journal article" date="2006" name="Science">
        <title>Ancient noncoding elements conserved in the human genome.</title>
        <authorList>
            <person name="Venkatesh B."/>
            <person name="Kirkness E.F."/>
            <person name="Loh Y.H."/>
            <person name="Halpern A.L."/>
            <person name="Lee A.P."/>
            <person name="Johnson J."/>
            <person name="Dandona N."/>
            <person name="Viswanathan L.D."/>
            <person name="Tay A."/>
            <person name="Venter J.C."/>
            <person name="Strausberg R.L."/>
            <person name="Brenner S."/>
        </authorList>
    </citation>
    <scope>NUCLEOTIDE SEQUENCE [LARGE SCALE GENOMIC DNA]</scope>
</reference>
<evidence type="ECO:0000256" key="4">
    <source>
        <dbReference type="ARBA" id="ARBA00023170"/>
    </source>
</evidence>
<dbReference type="OMA" id="SCTMILV"/>
<dbReference type="InterPro" id="IPR051006">
    <property type="entry name" value="TCR_variable_domain"/>
</dbReference>
<keyword evidence="1" id="KW-0732">Signal</keyword>
<sequence>MASFCFARFSCTMILVNYNFNTAGSSQTVSQSPPEQAAFTGERINLHCQYSGFCGQDFSVSWYRQSPGEELKYLLHRKPSGEGGNPTGGHISASLDTAKKISVLTIADLRLSDSAMYHCALSLHHSDTHHRKPRTITLITAKSLYVCRYRV</sequence>
<reference evidence="8" key="4">
    <citation type="submission" date="2025-08" db="UniProtKB">
        <authorList>
            <consortium name="Ensembl"/>
        </authorList>
    </citation>
    <scope>IDENTIFICATION</scope>
</reference>
<evidence type="ECO:0000313" key="9">
    <source>
        <dbReference type="Proteomes" id="UP000314986"/>
    </source>
</evidence>
<keyword evidence="5" id="KW-0393">Immunoglobulin domain</keyword>
<dbReference type="Proteomes" id="UP000314986">
    <property type="component" value="Unassembled WGS sequence"/>
</dbReference>
<evidence type="ECO:0000259" key="7">
    <source>
        <dbReference type="PROSITE" id="PS50835"/>
    </source>
</evidence>
<dbReference type="InterPro" id="IPR003599">
    <property type="entry name" value="Ig_sub"/>
</dbReference>
<dbReference type="InterPro" id="IPR013106">
    <property type="entry name" value="Ig_V-set"/>
</dbReference>
<protein>
    <recommendedName>
        <fullName evidence="7">Ig-like domain-containing protein</fullName>
    </recommendedName>
</protein>
<dbReference type="AlphaFoldDB" id="A0A4W3GAK7"/>
<dbReference type="Pfam" id="PF07686">
    <property type="entry name" value="V-set"/>
    <property type="match status" value="1"/>
</dbReference>
<reference evidence="9" key="3">
    <citation type="journal article" date="2014" name="Nature">
        <title>Elephant shark genome provides unique insights into gnathostome evolution.</title>
        <authorList>
            <consortium name="International Elephant Shark Genome Sequencing Consortium"/>
            <person name="Venkatesh B."/>
            <person name="Lee A.P."/>
            <person name="Ravi V."/>
            <person name="Maurya A.K."/>
            <person name="Lian M.M."/>
            <person name="Swann J.B."/>
            <person name="Ohta Y."/>
            <person name="Flajnik M.F."/>
            <person name="Sutoh Y."/>
            <person name="Kasahara M."/>
            <person name="Hoon S."/>
            <person name="Gangu V."/>
            <person name="Roy S.W."/>
            <person name="Irimia M."/>
            <person name="Korzh V."/>
            <person name="Kondrychyn I."/>
            <person name="Lim Z.W."/>
            <person name="Tay B.H."/>
            <person name="Tohari S."/>
            <person name="Kong K.W."/>
            <person name="Ho S."/>
            <person name="Lorente-Galdos B."/>
            <person name="Quilez J."/>
            <person name="Marques-Bonet T."/>
            <person name="Raney B.J."/>
            <person name="Ingham P.W."/>
            <person name="Tay A."/>
            <person name="Hillier L.W."/>
            <person name="Minx P."/>
            <person name="Boehm T."/>
            <person name="Wilson R.K."/>
            <person name="Brenner S."/>
            <person name="Warren W.C."/>
        </authorList>
    </citation>
    <scope>NUCLEOTIDE SEQUENCE [LARGE SCALE GENOMIC DNA]</scope>
</reference>
<reference evidence="8" key="5">
    <citation type="submission" date="2025-09" db="UniProtKB">
        <authorList>
            <consortium name="Ensembl"/>
        </authorList>
    </citation>
    <scope>IDENTIFICATION</scope>
</reference>
<evidence type="ECO:0000256" key="5">
    <source>
        <dbReference type="ARBA" id="ARBA00023319"/>
    </source>
</evidence>